<keyword evidence="5 6" id="KW-0472">Membrane</keyword>
<feature type="transmembrane region" description="Helical" evidence="6">
    <location>
        <begin position="198"/>
        <end position="225"/>
    </location>
</feature>
<evidence type="ECO:0000256" key="3">
    <source>
        <dbReference type="ARBA" id="ARBA00022692"/>
    </source>
</evidence>
<dbReference type="GO" id="GO:0016020">
    <property type="term" value="C:membrane"/>
    <property type="evidence" value="ECO:0007669"/>
    <property type="project" value="UniProtKB-SubCell"/>
</dbReference>
<protein>
    <recommendedName>
        <fullName evidence="9">Inorganic phosphate transporter</fullName>
    </recommendedName>
</protein>
<evidence type="ECO:0000256" key="6">
    <source>
        <dbReference type="SAM" id="Phobius"/>
    </source>
</evidence>
<feature type="transmembrane region" description="Helical" evidence="6">
    <location>
        <begin position="65"/>
        <end position="90"/>
    </location>
</feature>
<gene>
    <name evidence="7" type="ORF">COY52_06045</name>
</gene>
<comment type="caution">
    <text evidence="7">The sequence shown here is derived from an EMBL/GenBank/DDBJ whole genome shotgun (WGS) entry which is preliminary data.</text>
</comment>
<dbReference type="PANTHER" id="PTHR11101:SF80">
    <property type="entry name" value="PHOSPHATE TRANSPORTER"/>
    <property type="match status" value="1"/>
</dbReference>
<accession>A0A2M7SBC0</accession>
<evidence type="ECO:0000313" key="8">
    <source>
        <dbReference type="Proteomes" id="UP000229307"/>
    </source>
</evidence>
<feature type="transmembrane region" description="Helical" evidence="6">
    <location>
        <begin position="237"/>
        <end position="256"/>
    </location>
</feature>
<proteinExistence type="predicted"/>
<feature type="transmembrane region" description="Helical" evidence="6">
    <location>
        <begin position="127"/>
        <end position="153"/>
    </location>
</feature>
<feature type="transmembrane region" description="Helical" evidence="6">
    <location>
        <begin position="291"/>
        <end position="309"/>
    </location>
</feature>
<evidence type="ECO:0000313" key="7">
    <source>
        <dbReference type="EMBL" id="PIZ16798.1"/>
    </source>
</evidence>
<dbReference type="EMBL" id="PFMR01000166">
    <property type="protein sequence ID" value="PIZ16798.1"/>
    <property type="molecule type" value="Genomic_DNA"/>
</dbReference>
<comment type="subcellular location">
    <subcellularLocation>
        <location evidence="1">Membrane</location>
        <topology evidence="1">Multi-pass membrane protein</topology>
    </subcellularLocation>
</comment>
<keyword evidence="4 6" id="KW-1133">Transmembrane helix</keyword>
<dbReference type="GO" id="GO:0035435">
    <property type="term" value="P:phosphate ion transmembrane transport"/>
    <property type="evidence" value="ECO:0007669"/>
    <property type="project" value="TreeGrafter"/>
</dbReference>
<evidence type="ECO:0000256" key="2">
    <source>
        <dbReference type="ARBA" id="ARBA00022448"/>
    </source>
</evidence>
<dbReference type="InterPro" id="IPR001204">
    <property type="entry name" value="Phos_transporter"/>
</dbReference>
<reference evidence="8" key="1">
    <citation type="submission" date="2017-09" db="EMBL/GenBank/DDBJ databases">
        <title>Depth-based differentiation of microbial function through sediment-hosted aquifers and enrichment of novel symbionts in the deep terrestrial subsurface.</title>
        <authorList>
            <person name="Probst A.J."/>
            <person name="Ladd B."/>
            <person name="Jarett J.K."/>
            <person name="Geller-Mcgrath D.E."/>
            <person name="Sieber C.M.K."/>
            <person name="Emerson J.B."/>
            <person name="Anantharaman K."/>
            <person name="Thomas B.C."/>
            <person name="Malmstrom R."/>
            <person name="Stieglmeier M."/>
            <person name="Klingl A."/>
            <person name="Woyke T."/>
            <person name="Ryan C.M."/>
            <person name="Banfield J.F."/>
        </authorList>
    </citation>
    <scope>NUCLEOTIDE SEQUENCE [LARGE SCALE GENOMIC DNA]</scope>
</reference>
<dbReference type="Proteomes" id="UP000229307">
    <property type="component" value="Unassembled WGS sequence"/>
</dbReference>
<evidence type="ECO:0000256" key="5">
    <source>
        <dbReference type="ARBA" id="ARBA00023136"/>
    </source>
</evidence>
<dbReference type="PANTHER" id="PTHR11101">
    <property type="entry name" value="PHOSPHATE TRANSPORTER"/>
    <property type="match status" value="1"/>
</dbReference>
<dbReference type="Pfam" id="PF01384">
    <property type="entry name" value="PHO4"/>
    <property type="match status" value="2"/>
</dbReference>
<feature type="transmembrane region" description="Helical" evidence="6">
    <location>
        <begin position="262"/>
        <end position="279"/>
    </location>
</feature>
<evidence type="ECO:0008006" key="9">
    <source>
        <dbReference type="Google" id="ProtNLM"/>
    </source>
</evidence>
<sequence length="312" mass="32791">MEMIAILVSVFNGWAIGANDGANSFGTWIGARIGKVGTAMILCGSCALAGALLEGGKVSQTLGSGIIPASYLSAKAAAIGMIGMGIWMFFASYFGLPVSSSHAVVGSIIGVGLAIKAPVNWNSMWKIILCWFTTPTGACLVSFLIFIALWFILTKFNWEKGFSMATAVLMTISSCYVAYSWGANDVGNSIALLSGSKILPILAACALGGLSMYLGVMTFGARVAVNVGFNITRMTKIMAIYANLGTAITVHFFTYMKMPVSTSHAIVGAVAGVGLARGIVGVNMKLLKDIIFAWVLTPVLTGLLSYVLMRLF</sequence>
<dbReference type="GO" id="GO:0005315">
    <property type="term" value="F:phosphate transmembrane transporter activity"/>
    <property type="evidence" value="ECO:0007669"/>
    <property type="project" value="InterPro"/>
</dbReference>
<dbReference type="AlphaFoldDB" id="A0A2M7SBC0"/>
<evidence type="ECO:0000256" key="4">
    <source>
        <dbReference type="ARBA" id="ARBA00022989"/>
    </source>
</evidence>
<keyword evidence="3 6" id="KW-0812">Transmembrane</keyword>
<name>A0A2M7SBC0_9BACT</name>
<keyword evidence="2" id="KW-0813">Transport</keyword>
<evidence type="ECO:0000256" key="1">
    <source>
        <dbReference type="ARBA" id="ARBA00004141"/>
    </source>
</evidence>
<organism evidence="7 8">
    <name type="scientific">Candidatus Desantisbacteria bacterium CG_4_10_14_0_8_um_filter_48_22</name>
    <dbReference type="NCBI Taxonomy" id="1974543"/>
    <lineage>
        <taxon>Bacteria</taxon>
        <taxon>Candidatus Desantisiibacteriota</taxon>
    </lineage>
</organism>